<protein>
    <recommendedName>
        <fullName evidence="3">Transposase (ISH3)</fullName>
    </recommendedName>
</protein>
<dbReference type="PANTHER" id="PTHR33252:SF2">
    <property type="entry name" value="TRANSPOSASE IS4-LIKE DOMAIN-CONTAINING PROTEIN"/>
    <property type="match status" value="1"/>
</dbReference>
<reference evidence="1" key="2">
    <citation type="submission" date="2023-12" db="EMBL/GenBank/DDBJ databases">
        <authorList>
            <person name="Sun Q."/>
            <person name="Inoue M."/>
        </authorList>
    </citation>
    <scope>NUCLEOTIDE SEQUENCE</scope>
    <source>
        <strain evidence="1">JCM 12289</strain>
    </source>
</reference>
<evidence type="ECO:0000313" key="1">
    <source>
        <dbReference type="EMBL" id="GAA0471211.1"/>
    </source>
</evidence>
<evidence type="ECO:0008006" key="3">
    <source>
        <dbReference type="Google" id="ProtNLM"/>
    </source>
</evidence>
<accession>A0AAV3SKC6</accession>
<name>A0AAV3SKC6_HALDO</name>
<sequence>MLELLPEQVEVIADLHLRPYYGDEDETEELYHSEAERGTTAFHAYATLYARVRNKRYTLTMRRLRDGDTTSSVLAEFLGLLEGLDPEVKAVYLDSEFYDGKCLTLLHVYNYAYVVPIIKWGAAIKTELRQGWSRTITHDLETGFDGHEWTVEFPVYIDCTYQNGQYDEHGVARHGYAVDVPFIETLSQARTYYSRRFGIESSYRLAEKTTIDPTQRLLFVVISLLFQNAWRYLYWKYVATPRRGGHRLWEWTFEGFIRMVTRAAWTALDVRRASPRTSHLTSASSANPPIRTALLSSGNAVTSAAFRRRLRQARCSPCRIVLSSSCSTPISLPKSHLRSSRPTNFVRY</sequence>
<dbReference type="PANTHER" id="PTHR33252">
    <property type="entry name" value="THIRD ORF IN TRANSPOSON ISC1160"/>
    <property type="match status" value="1"/>
</dbReference>
<reference evidence="1" key="1">
    <citation type="journal article" date="2014" name="Int. J. Syst. Evol. Microbiol.">
        <title>Complete genome sequence of Corynebacterium casei LMG S-19264T (=DSM 44701T), isolated from a smear-ripened cheese.</title>
        <authorList>
            <consortium name="US DOE Joint Genome Institute (JGI-PGF)"/>
            <person name="Walter F."/>
            <person name="Albersmeier A."/>
            <person name="Kalinowski J."/>
            <person name="Ruckert C."/>
        </authorList>
    </citation>
    <scope>NUCLEOTIDE SEQUENCE</scope>
    <source>
        <strain evidence="1">JCM 12289</strain>
    </source>
</reference>
<organism evidence="1 2">
    <name type="scientific">Halococcus dombrowskii</name>
    <dbReference type="NCBI Taxonomy" id="179637"/>
    <lineage>
        <taxon>Archaea</taxon>
        <taxon>Methanobacteriati</taxon>
        <taxon>Methanobacteriota</taxon>
        <taxon>Stenosarchaea group</taxon>
        <taxon>Halobacteria</taxon>
        <taxon>Halobacteriales</taxon>
        <taxon>Halococcaceae</taxon>
        <taxon>Halococcus</taxon>
    </lineage>
</organism>
<dbReference type="Proteomes" id="UP001500962">
    <property type="component" value="Unassembled WGS sequence"/>
</dbReference>
<dbReference type="NCBIfam" id="NF033541">
    <property type="entry name" value="transpos_ISH3"/>
    <property type="match status" value="1"/>
</dbReference>
<comment type="caution">
    <text evidence="1">The sequence shown here is derived from an EMBL/GenBank/DDBJ whole genome shotgun (WGS) entry which is preliminary data.</text>
</comment>
<dbReference type="AlphaFoldDB" id="A0AAV3SKC6"/>
<evidence type="ECO:0000313" key="2">
    <source>
        <dbReference type="Proteomes" id="UP001500962"/>
    </source>
</evidence>
<dbReference type="EMBL" id="BAAADN010000050">
    <property type="protein sequence ID" value="GAA0471211.1"/>
    <property type="molecule type" value="Genomic_DNA"/>
</dbReference>
<gene>
    <name evidence="1" type="ORF">GCM10008985_30120</name>
</gene>
<proteinExistence type="predicted"/>